<keyword evidence="2" id="KW-1185">Reference proteome</keyword>
<gene>
    <name evidence="1" type="ORF">E5329_07400</name>
</gene>
<dbReference type="Proteomes" id="UP000304953">
    <property type="component" value="Unassembled WGS sequence"/>
</dbReference>
<proteinExistence type="predicted"/>
<organism evidence="1 2">
    <name type="scientific">Petralouisia muris</name>
    <dbReference type="NCBI Taxonomy" id="3032872"/>
    <lineage>
        <taxon>Bacteria</taxon>
        <taxon>Bacillati</taxon>
        <taxon>Bacillota</taxon>
        <taxon>Clostridia</taxon>
        <taxon>Lachnospirales</taxon>
        <taxon>Lachnospiraceae</taxon>
        <taxon>Petralouisia</taxon>
    </lineage>
</organism>
<name>A0AC61RXQ7_9FIRM</name>
<dbReference type="EMBL" id="SRYA01000012">
    <property type="protein sequence ID" value="TGY96815.1"/>
    <property type="molecule type" value="Genomic_DNA"/>
</dbReference>
<evidence type="ECO:0000313" key="2">
    <source>
        <dbReference type="Proteomes" id="UP000304953"/>
    </source>
</evidence>
<accession>A0AC61RXQ7</accession>
<protein>
    <submittedName>
        <fullName evidence="1">Uncharacterized protein</fullName>
    </submittedName>
</protein>
<reference evidence="1" key="1">
    <citation type="submission" date="2019-04" db="EMBL/GenBank/DDBJ databases">
        <title>Microbes associate with the intestines of laboratory mice.</title>
        <authorList>
            <person name="Navarre W."/>
            <person name="Wong E."/>
            <person name="Huang K."/>
            <person name="Tropini C."/>
            <person name="Ng K."/>
            <person name="Yu B."/>
        </authorList>
    </citation>
    <scope>NUCLEOTIDE SEQUENCE</scope>
    <source>
        <strain evidence="1">NM01_1-7b</strain>
    </source>
</reference>
<sequence length="194" mass="21070">MKLKYYLRGLGVGIICTAIIMGIALSGNKKETLTDAEIIERARLLGMVMEEESDSGEQTPEQKEIEDGKTSENQDSGEEQPNSNKSIDTKSDGTEAGNPDSGDSNNIQNADSANSDEQTASGNRETIELEIKEGEFSDVVSRKLYEAGLVPDAEEFNNYMTQKGVDDSLRIGVHLIPADATADEIIAILQEKPQ</sequence>
<evidence type="ECO:0000313" key="1">
    <source>
        <dbReference type="EMBL" id="TGY96815.1"/>
    </source>
</evidence>
<comment type="caution">
    <text evidence="1">The sequence shown here is derived from an EMBL/GenBank/DDBJ whole genome shotgun (WGS) entry which is preliminary data.</text>
</comment>